<dbReference type="PRINTS" id="PR00778">
    <property type="entry name" value="HTHARSR"/>
</dbReference>
<evidence type="ECO:0000259" key="4">
    <source>
        <dbReference type="PROSITE" id="PS50987"/>
    </source>
</evidence>
<evidence type="ECO:0000313" key="5">
    <source>
        <dbReference type="EMBL" id="MDJ1129367.1"/>
    </source>
</evidence>
<dbReference type="PANTHER" id="PTHR33154">
    <property type="entry name" value="TRANSCRIPTIONAL REGULATOR, ARSR FAMILY"/>
    <property type="match status" value="1"/>
</dbReference>
<comment type="caution">
    <text evidence="5">The sequence shown here is derived from an EMBL/GenBank/DDBJ whole genome shotgun (WGS) entry which is preliminary data.</text>
</comment>
<evidence type="ECO:0000256" key="1">
    <source>
        <dbReference type="ARBA" id="ARBA00023015"/>
    </source>
</evidence>
<dbReference type="CDD" id="cd00090">
    <property type="entry name" value="HTH_ARSR"/>
    <property type="match status" value="1"/>
</dbReference>
<dbReference type="InterPro" id="IPR001845">
    <property type="entry name" value="HTH_ArsR_DNA-bd_dom"/>
</dbReference>
<feature type="domain" description="HTH arsR-type" evidence="4">
    <location>
        <begin position="1"/>
        <end position="93"/>
    </location>
</feature>
<dbReference type="RefSeq" id="WP_283722744.1">
    <property type="nucleotide sequence ID" value="NZ_JASJEX010000002.1"/>
</dbReference>
<protein>
    <submittedName>
        <fullName evidence="5">Metalloregulator ArsR/SmtB family transcription factor</fullName>
    </submittedName>
</protein>
<dbReference type="NCBIfam" id="NF033788">
    <property type="entry name" value="HTH_metalloreg"/>
    <property type="match status" value="1"/>
</dbReference>
<accession>A0ABT6ZJX7</accession>
<proteinExistence type="predicted"/>
<sequence>MKSIGCAAIFKALADENRVDIVRFIARHPGVTASALLDRLDIAQSTLSHHMKVLVSAGLVNVKRRGKWTHYSINVETVDRLERFLNGLRSPRSVKSRRPARGGVPDLEVPDVEQPEATVIHMGAAVAADEIADFRHEQPRAAELLSEEWRGGSDRRPVR</sequence>
<evidence type="ECO:0000256" key="3">
    <source>
        <dbReference type="ARBA" id="ARBA00023163"/>
    </source>
</evidence>
<dbReference type="InterPro" id="IPR051081">
    <property type="entry name" value="HTH_MetalResp_TranReg"/>
</dbReference>
<dbReference type="EMBL" id="JASJEX010000002">
    <property type="protein sequence ID" value="MDJ1129367.1"/>
    <property type="molecule type" value="Genomic_DNA"/>
</dbReference>
<dbReference type="PROSITE" id="PS50987">
    <property type="entry name" value="HTH_ARSR_2"/>
    <property type="match status" value="1"/>
</dbReference>
<dbReference type="SMART" id="SM00418">
    <property type="entry name" value="HTH_ARSR"/>
    <property type="match status" value="1"/>
</dbReference>
<dbReference type="Gene3D" id="1.10.10.10">
    <property type="entry name" value="Winged helix-like DNA-binding domain superfamily/Winged helix DNA-binding domain"/>
    <property type="match status" value="1"/>
</dbReference>
<dbReference type="InterPro" id="IPR036390">
    <property type="entry name" value="WH_DNA-bd_sf"/>
</dbReference>
<evidence type="ECO:0000313" key="6">
    <source>
        <dbReference type="Proteomes" id="UP001431693"/>
    </source>
</evidence>
<keyword evidence="2" id="KW-0238">DNA-binding</keyword>
<keyword evidence="6" id="KW-1185">Reference proteome</keyword>
<dbReference type="SUPFAM" id="SSF46785">
    <property type="entry name" value="Winged helix' DNA-binding domain"/>
    <property type="match status" value="1"/>
</dbReference>
<dbReference type="InterPro" id="IPR036388">
    <property type="entry name" value="WH-like_DNA-bd_sf"/>
</dbReference>
<organism evidence="5 6">
    <name type="scientific">Kribbibacterium absianum</name>
    <dbReference type="NCBI Taxonomy" id="3044210"/>
    <lineage>
        <taxon>Bacteria</taxon>
        <taxon>Bacillati</taxon>
        <taxon>Actinomycetota</taxon>
        <taxon>Coriobacteriia</taxon>
        <taxon>Coriobacteriales</taxon>
        <taxon>Kribbibacteriaceae</taxon>
        <taxon>Kribbibacterium</taxon>
    </lineage>
</organism>
<dbReference type="PANTHER" id="PTHR33154:SF33">
    <property type="entry name" value="TRANSCRIPTIONAL REPRESSOR SDPR"/>
    <property type="match status" value="1"/>
</dbReference>
<keyword evidence="3" id="KW-0804">Transcription</keyword>
<dbReference type="InterPro" id="IPR011991">
    <property type="entry name" value="ArsR-like_HTH"/>
</dbReference>
<dbReference type="Proteomes" id="UP001431693">
    <property type="component" value="Unassembled WGS sequence"/>
</dbReference>
<evidence type="ECO:0000256" key="2">
    <source>
        <dbReference type="ARBA" id="ARBA00023125"/>
    </source>
</evidence>
<reference evidence="5" key="1">
    <citation type="submission" date="2023-05" db="EMBL/GenBank/DDBJ databases">
        <title>[olsenella] sp. nov., isolated from a pig farm feces dump.</title>
        <authorList>
            <person name="Chang Y.-H."/>
        </authorList>
    </citation>
    <scope>NUCLEOTIDE SEQUENCE</scope>
    <source>
        <strain evidence="5">YH-ols2217</strain>
    </source>
</reference>
<name>A0ABT6ZJX7_9ACTN</name>
<gene>
    <name evidence="5" type="ORF">QJ043_04650</name>
</gene>
<dbReference type="Pfam" id="PF12840">
    <property type="entry name" value="HTH_20"/>
    <property type="match status" value="1"/>
</dbReference>
<keyword evidence="1" id="KW-0805">Transcription regulation</keyword>